<evidence type="ECO:0000256" key="2">
    <source>
        <dbReference type="ARBA" id="ARBA00007571"/>
    </source>
</evidence>
<evidence type="ECO:0000256" key="3">
    <source>
        <dbReference type="ARBA" id="ARBA00012572"/>
    </source>
</evidence>
<dbReference type="CDD" id="cd00405">
    <property type="entry name" value="PRAI"/>
    <property type="match status" value="1"/>
</dbReference>
<reference evidence="9" key="1">
    <citation type="submission" date="2018-06" db="EMBL/GenBank/DDBJ databases">
        <authorList>
            <person name="Zhirakovskaya E."/>
        </authorList>
    </citation>
    <scope>NUCLEOTIDE SEQUENCE</scope>
</reference>
<name>A0A3B0WSF8_9ZZZZ</name>
<dbReference type="FunFam" id="3.20.20.70:FF:000075">
    <property type="entry name" value="Tryptophan biosynthesis protein TRP1"/>
    <property type="match status" value="1"/>
</dbReference>
<dbReference type="UniPathway" id="UPA00035">
    <property type="reaction ID" value="UER00042"/>
</dbReference>
<evidence type="ECO:0000256" key="1">
    <source>
        <dbReference type="ARBA" id="ARBA00004664"/>
    </source>
</evidence>
<dbReference type="PANTHER" id="PTHR42894:SF1">
    <property type="entry name" value="N-(5'-PHOSPHORIBOSYL)ANTHRANILATE ISOMERASE"/>
    <property type="match status" value="1"/>
</dbReference>
<gene>
    <name evidence="9" type="ORF">MNBD_GAMMA05-1653</name>
</gene>
<dbReference type="InterPro" id="IPR044643">
    <property type="entry name" value="TrpF_fam"/>
</dbReference>
<dbReference type="Pfam" id="PF00697">
    <property type="entry name" value="PRAI"/>
    <property type="match status" value="1"/>
</dbReference>
<dbReference type="AlphaFoldDB" id="A0A3B0WSF8"/>
<evidence type="ECO:0000256" key="7">
    <source>
        <dbReference type="ARBA" id="ARBA00023235"/>
    </source>
</evidence>
<dbReference type="EC" id="5.3.1.24" evidence="3"/>
<evidence type="ECO:0000256" key="4">
    <source>
        <dbReference type="ARBA" id="ARBA00022605"/>
    </source>
</evidence>
<dbReference type="SUPFAM" id="SSF51366">
    <property type="entry name" value="Ribulose-phoshate binding barrel"/>
    <property type="match status" value="1"/>
</dbReference>
<comment type="pathway">
    <text evidence="1">Amino-acid biosynthesis; L-tryptophan biosynthesis; L-tryptophan from chorismate: step 3/5.</text>
</comment>
<dbReference type="Gene3D" id="3.20.20.70">
    <property type="entry name" value="Aldolase class I"/>
    <property type="match status" value="1"/>
</dbReference>
<keyword evidence="5" id="KW-0822">Tryptophan biosynthesis</keyword>
<dbReference type="GO" id="GO:0004640">
    <property type="term" value="F:phosphoribosylanthranilate isomerase activity"/>
    <property type="evidence" value="ECO:0007669"/>
    <property type="project" value="UniProtKB-EC"/>
</dbReference>
<sequence>MRTRVKICGITRIEDAQLTVDAGADAIGLVFYENSPRFVSHSQAQAISQTMPAFVTRVALFKDADKQTIQSTLDNVEIDLIQFHGSESVEFCEQFTLPYIKAIGMKAAQCDADYLIASAKTYSTAKALLLDGHAPGEAGGTGETFDWSSIAAINKPIVLAGGLTAENVKQAIDTVHPFAVDVSSGVESAPGIKDKNSIAEFMKQVSLSGK</sequence>
<dbReference type="EMBL" id="UOFE01000036">
    <property type="protein sequence ID" value="VAW54042.1"/>
    <property type="molecule type" value="Genomic_DNA"/>
</dbReference>
<proteinExistence type="inferred from homology"/>
<dbReference type="InterPro" id="IPR013785">
    <property type="entry name" value="Aldolase_TIM"/>
</dbReference>
<dbReference type="InterPro" id="IPR011060">
    <property type="entry name" value="RibuloseP-bd_barrel"/>
</dbReference>
<keyword evidence="4" id="KW-0028">Amino-acid biosynthesis</keyword>
<evidence type="ECO:0000313" key="9">
    <source>
        <dbReference type="EMBL" id="VAW54042.1"/>
    </source>
</evidence>
<protein>
    <recommendedName>
        <fullName evidence="3">phosphoribosylanthranilate isomerase</fullName>
        <ecNumber evidence="3">5.3.1.24</ecNumber>
    </recommendedName>
</protein>
<evidence type="ECO:0000256" key="5">
    <source>
        <dbReference type="ARBA" id="ARBA00022822"/>
    </source>
</evidence>
<comment type="similarity">
    <text evidence="2">Belongs to the TrpF family.</text>
</comment>
<evidence type="ECO:0000259" key="8">
    <source>
        <dbReference type="Pfam" id="PF00697"/>
    </source>
</evidence>
<dbReference type="PANTHER" id="PTHR42894">
    <property type="entry name" value="N-(5'-PHOSPHORIBOSYL)ANTHRANILATE ISOMERASE"/>
    <property type="match status" value="1"/>
</dbReference>
<dbReference type="HAMAP" id="MF_00135">
    <property type="entry name" value="PRAI"/>
    <property type="match status" value="1"/>
</dbReference>
<dbReference type="NCBIfam" id="NF002298">
    <property type="entry name" value="PRK01222.1-4"/>
    <property type="match status" value="1"/>
</dbReference>
<accession>A0A3B0WSF8</accession>
<keyword evidence="6" id="KW-0057">Aromatic amino acid biosynthesis</keyword>
<feature type="domain" description="N-(5'phosphoribosyl) anthranilate isomerase (PRAI)" evidence="8">
    <location>
        <begin position="5"/>
        <end position="203"/>
    </location>
</feature>
<keyword evidence="7 9" id="KW-0413">Isomerase</keyword>
<organism evidence="9">
    <name type="scientific">hydrothermal vent metagenome</name>
    <dbReference type="NCBI Taxonomy" id="652676"/>
    <lineage>
        <taxon>unclassified sequences</taxon>
        <taxon>metagenomes</taxon>
        <taxon>ecological metagenomes</taxon>
    </lineage>
</organism>
<dbReference type="GO" id="GO:0000162">
    <property type="term" value="P:L-tryptophan biosynthetic process"/>
    <property type="evidence" value="ECO:0007669"/>
    <property type="project" value="UniProtKB-UniPathway"/>
</dbReference>
<evidence type="ECO:0000256" key="6">
    <source>
        <dbReference type="ARBA" id="ARBA00023141"/>
    </source>
</evidence>
<dbReference type="InterPro" id="IPR001240">
    <property type="entry name" value="PRAI_dom"/>
</dbReference>